<feature type="transmembrane region" description="Helical" evidence="1">
    <location>
        <begin position="79"/>
        <end position="99"/>
    </location>
</feature>
<keyword evidence="1" id="KW-1133">Transmembrane helix</keyword>
<keyword evidence="1" id="KW-0472">Membrane</keyword>
<keyword evidence="1" id="KW-0812">Transmembrane</keyword>
<feature type="transmembrane region" description="Helical" evidence="1">
    <location>
        <begin position="314"/>
        <end position="336"/>
    </location>
</feature>
<evidence type="ECO:0000259" key="2">
    <source>
        <dbReference type="Pfam" id="PF01757"/>
    </source>
</evidence>
<dbReference type="GO" id="GO:0016747">
    <property type="term" value="F:acyltransferase activity, transferring groups other than amino-acyl groups"/>
    <property type="evidence" value="ECO:0007669"/>
    <property type="project" value="InterPro"/>
</dbReference>
<dbReference type="AlphaFoldDB" id="A0A318JIA1"/>
<proteinExistence type="predicted"/>
<evidence type="ECO:0000313" key="4">
    <source>
        <dbReference type="Proteomes" id="UP000247792"/>
    </source>
</evidence>
<protein>
    <submittedName>
        <fullName evidence="3">Surface polysaccharide O-acyltransferase-like enzyme</fullName>
    </submittedName>
</protein>
<evidence type="ECO:0000313" key="3">
    <source>
        <dbReference type="EMBL" id="PXX39992.1"/>
    </source>
</evidence>
<accession>A0A318JIA1</accession>
<feature type="transmembrane region" description="Helical" evidence="1">
    <location>
        <begin position="119"/>
        <end position="144"/>
    </location>
</feature>
<keyword evidence="4" id="KW-1185">Reference proteome</keyword>
<comment type="caution">
    <text evidence="3">The sequence shown here is derived from an EMBL/GenBank/DDBJ whole genome shotgun (WGS) entry which is preliminary data.</text>
</comment>
<dbReference type="PANTHER" id="PTHR36927">
    <property type="entry name" value="BLR4337 PROTEIN"/>
    <property type="match status" value="1"/>
</dbReference>
<feature type="transmembrane region" description="Helical" evidence="1">
    <location>
        <begin position="280"/>
        <end position="298"/>
    </location>
</feature>
<evidence type="ECO:0000256" key="1">
    <source>
        <dbReference type="SAM" id="Phobius"/>
    </source>
</evidence>
<feature type="transmembrane region" description="Helical" evidence="1">
    <location>
        <begin position="250"/>
        <end position="268"/>
    </location>
</feature>
<feature type="transmembrane region" description="Helical" evidence="1">
    <location>
        <begin position="43"/>
        <end position="67"/>
    </location>
</feature>
<keyword evidence="3" id="KW-0808">Transferase</keyword>
<feature type="transmembrane region" description="Helical" evidence="1">
    <location>
        <begin position="376"/>
        <end position="400"/>
    </location>
</feature>
<feature type="transmembrane region" description="Helical" evidence="1">
    <location>
        <begin position="348"/>
        <end position="370"/>
    </location>
</feature>
<reference evidence="3 4" key="1">
    <citation type="submission" date="2018-05" db="EMBL/GenBank/DDBJ databases">
        <title>Genomic Encyclopedia of Type Strains, Phase IV (KMG-IV): sequencing the most valuable type-strain genomes for metagenomic binning, comparative biology and taxonomic classification.</title>
        <authorList>
            <person name="Goeker M."/>
        </authorList>
    </citation>
    <scope>NUCLEOTIDE SEQUENCE [LARGE SCALE GENOMIC DNA]</scope>
    <source>
        <strain evidence="3 4">DSM 19792</strain>
    </source>
</reference>
<dbReference type="EMBL" id="QJKB01000009">
    <property type="protein sequence ID" value="PXX39992.1"/>
    <property type="molecule type" value="Genomic_DNA"/>
</dbReference>
<feature type="domain" description="Acyltransferase 3" evidence="2">
    <location>
        <begin position="35"/>
        <end position="397"/>
    </location>
</feature>
<keyword evidence="3" id="KW-0012">Acyltransferase</keyword>
<dbReference type="RefSeq" id="WP_110257232.1">
    <property type="nucleotide sequence ID" value="NZ_QJKB01000009.1"/>
</dbReference>
<gene>
    <name evidence="3" type="ORF">DFR42_109103</name>
</gene>
<dbReference type="PANTHER" id="PTHR36927:SF1">
    <property type="entry name" value="MDO-LIKE PROTEIN"/>
    <property type="match status" value="1"/>
</dbReference>
<feature type="transmembrane region" description="Helical" evidence="1">
    <location>
        <begin position="210"/>
        <end position="230"/>
    </location>
</feature>
<dbReference type="Proteomes" id="UP000247792">
    <property type="component" value="Unassembled WGS sequence"/>
</dbReference>
<dbReference type="Pfam" id="PF01757">
    <property type="entry name" value="Acyl_transf_3"/>
    <property type="match status" value="1"/>
</dbReference>
<name>A0A318JIA1_9BURK</name>
<dbReference type="OrthoDB" id="5504996at2"/>
<dbReference type="InterPro" id="IPR050623">
    <property type="entry name" value="Glucan_succinyl_AcylTrfase"/>
</dbReference>
<feature type="transmembrane region" description="Helical" evidence="1">
    <location>
        <begin position="164"/>
        <end position="189"/>
    </location>
</feature>
<dbReference type="InterPro" id="IPR002656">
    <property type="entry name" value="Acyl_transf_3_dom"/>
</dbReference>
<organism evidence="3 4">
    <name type="scientific">Undibacterium pigrum</name>
    <dbReference type="NCBI Taxonomy" id="401470"/>
    <lineage>
        <taxon>Bacteria</taxon>
        <taxon>Pseudomonadati</taxon>
        <taxon>Pseudomonadota</taxon>
        <taxon>Betaproteobacteria</taxon>
        <taxon>Burkholderiales</taxon>
        <taxon>Oxalobacteraceae</taxon>
        <taxon>Undibacterium</taxon>
    </lineage>
</organism>
<sequence>MQSNVMMDTATPATSTASPAIARPATVATPTERLHGLDALRAGALMLGVLLHASMSFLPGAKFFWVVSDNQKTELLGPVFFVIHQFRMPLFFMLAGYFAHMALQKKGLPVFVKDRLKRIALPLLLGWPVIFTAIVAAIVLAAWVRNGGSLPSKSPPSPAFTADSFPLAHLWFLYMLALLYAVYLSVWACCRQLGALPRLQRFADVLTPALAGWFGPVLLALPVALALFYTPYWVSWFGVPTPDQSLYPGRAAWVSFGMAFGFGWMLQQSPASLMQWQKRWAWHLCLAVLMAGVCLYLTELAPQLMPAVHDENKLIYACLYATAAWNFCFGLTGMALKFMHHASLGIRYLADASYWVYLVHLPLVMALQALVSRSEWHWVFKLAAVLLGTLTVALLSYHYLVRFTFIGKVLNGQRQSKPARAEDT</sequence>